<evidence type="ECO:0000256" key="1">
    <source>
        <dbReference type="SAM" id="SignalP"/>
    </source>
</evidence>
<proteinExistence type="predicted"/>
<keyword evidence="1" id="KW-0732">Signal</keyword>
<evidence type="ECO:0000313" key="3">
    <source>
        <dbReference type="Proteomes" id="UP001054801"/>
    </source>
</evidence>
<dbReference type="EMBL" id="CP091244">
    <property type="protein sequence ID" value="UJS26270.1"/>
    <property type="molecule type" value="Genomic_DNA"/>
</dbReference>
<gene>
    <name evidence="2" type="ORF">L2Y54_09585</name>
</gene>
<dbReference type="Proteomes" id="UP001054801">
    <property type="component" value="Chromosome"/>
</dbReference>
<name>A0ABY3T5Z8_9GAMM</name>
<sequence>MGALFAALLLWLAAVAGLWAADQYAARDVGAAAVAAPGLACPAPVVDVDRLAQVCMDFHNKPKAKK</sequence>
<dbReference type="RefSeq" id="WP_236501638.1">
    <property type="nucleotide sequence ID" value="NZ_CP091244.1"/>
</dbReference>
<accession>A0ABY3T5Z8</accession>
<reference evidence="2" key="1">
    <citation type="journal article" date="2022" name="Microorganisms">
        <title>Two New Species of Filamentous Sulfur Bacteria of the Genus Thiothrix, Thiothrix winogradskyi sp. nov. and 'Candidatus Thiothrix sulfatifontis' sp. nov.</title>
        <authorList>
            <person name="Ravin N.V."/>
            <person name="Rossetti S."/>
            <person name="Beletsky A.V."/>
            <person name="Kadnikov V.V."/>
            <person name="Rudenko T.S."/>
            <person name="Smolyakov D.D."/>
            <person name="Moskvitina M.I."/>
            <person name="Gureeva M.V."/>
            <person name="Mardanov A.V."/>
            <person name="Grabovich M.Y."/>
        </authorList>
    </citation>
    <scope>NUCLEOTIDE SEQUENCE</scope>
    <source>
        <strain evidence="2">CT3</strain>
    </source>
</reference>
<keyword evidence="3" id="KW-1185">Reference proteome</keyword>
<organism evidence="2 3">
    <name type="scientific">Thiothrix winogradskyi</name>
    <dbReference type="NCBI Taxonomy" id="96472"/>
    <lineage>
        <taxon>Bacteria</taxon>
        <taxon>Pseudomonadati</taxon>
        <taxon>Pseudomonadota</taxon>
        <taxon>Gammaproteobacteria</taxon>
        <taxon>Thiotrichales</taxon>
        <taxon>Thiotrichaceae</taxon>
        <taxon>Thiothrix</taxon>
    </lineage>
</organism>
<protein>
    <submittedName>
        <fullName evidence="2">Uncharacterized protein</fullName>
    </submittedName>
</protein>
<feature type="chain" id="PRO_5047193477" evidence="1">
    <location>
        <begin position="21"/>
        <end position="66"/>
    </location>
</feature>
<evidence type="ECO:0000313" key="2">
    <source>
        <dbReference type="EMBL" id="UJS26270.1"/>
    </source>
</evidence>
<feature type="signal peptide" evidence="1">
    <location>
        <begin position="1"/>
        <end position="20"/>
    </location>
</feature>